<keyword evidence="3" id="KW-0598">Phosphotransferase system</keyword>
<keyword evidence="2" id="KW-0963">Cytoplasm</keyword>
<comment type="subcellular location">
    <subcellularLocation>
        <location evidence="1">Cytoplasm</location>
    </subcellularLocation>
</comment>
<dbReference type="GO" id="GO:0009401">
    <property type="term" value="P:phosphoenolpyruvate-dependent sugar phosphotransferase system"/>
    <property type="evidence" value="ECO:0007669"/>
    <property type="project" value="UniProtKB-KW"/>
</dbReference>
<dbReference type="PROSITE" id="PS00589">
    <property type="entry name" value="PTS_HPR_SER"/>
    <property type="match status" value="1"/>
</dbReference>
<evidence type="ECO:0000256" key="1">
    <source>
        <dbReference type="ARBA" id="ARBA00004496"/>
    </source>
</evidence>
<dbReference type="PANTHER" id="PTHR33705:SF2">
    <property type="entry name" value="PHOSPHOCARRIER PROTEIN NPR"/>
    <property type="match status" value="1"/>
</dbReference>
<evidence type="ECO:0000256" key="3">
    <source>
        <dbReference type="ARBA" id="ARBA00022683"/>
    </source>
</evidence>
<dbReference type="EMBL" id="AE017308">
    <property type="protein sequence ID" value="AAT27892.1"/>
    <property type="molecule type" value="Genomic_DNA"/>
</dbReference>
<dbReference type="AlphaFoldDB" id="Q6KHN8"/>
<dbReference type="HOGENOM" id="CLU_136230_2_0_14"/>
<dbReference type="Pfam" id="PF00381">
    <property type="entry name" value="PTS-HPr"/>
    <property type="match status" value="1"/>
</dbReference>
<accession>Q6KHN8</accession>
<dbReference type="PRINTS" id="PR00107">
    <property type="entry name" value="PHOSPHOCPHPR"/>
</dbReference>
<dbReference type="CDD" id="cd00367">
    <property type="entry name" value="PTS-HPr_like"/>
    <property type="match status" value="1"/>
</dbReference>
<dbReference type="STRING" id="267748.MMOB4060"/>
<sequence length="88" mass="9590">MKKLEAVVIDKIGFHARPASKVVNVASKFHSKIEITKADGTVGNLKSVINIMSLAIRHGEKIKITAEGEDEAAAIKQIEKVLIDEKLI</sequence>
<dbReference type="SUPFAM" id="SSF55594">
    <property type="entry name" value="HPr-like"/>
    <property type="match status" value="1"/>
</dbReference>
<evidence type="ECO:0000313" key="5">
    <source>
        <dbReference type="EMBL" id="AAT27892.1"/>
    </source>
</evidence>
<dbReference type="eggNOG" id="COG1925">
    <property type="taxonomic scope" value="Bacteria"/>
</dbReference>
<dbReference type="Gene3D" id="3.30.1340.10">
    <property type="entry name" value="HPr-like"/>
    <property type="match status" value="1"/>
</dbReference>
<evidence type="ECO:0000259" key="4">
    <source>
        <dbReference type="PROSITE" id="PS51350"/>
    </source>
</evidence>
<name>Q6KHN8_MYCM1</name>
<dbReference type="KEGG" id="mmo:MMOB4060"/>
<evidence type="ECO:0000313" key="6">
    <source>
        <dbReference type="Proteomes" id="UP000009072"/>
    </source>
</evidence>
<organism evidence="5 6">
    <name type="scientific">Mycoplasma mobile (strain ATCC 43663 / 163K / NCTC 11711)</name>
    <name type="common">Mesomycoplasma mobile</name>
    <dbReference type="NCBI Taxonomy" id="267748"/>
    <lineage>
        <taxon>Bacteria</taxon>
        <taxon>Bacillati</taxon>
        <taxon>Mycoplasmatota</taxon>
        <taxon>Mycoplasmoidales</taxon>
        <taxon>Metamycoplasmataceae</taxon>
        <taxon>Mesomycoplasma</taxon>
    </lineage>
</organism>
<gene>
    <name evidence="5" type="primary">ptsH</name>
    <name evidence="5" type="ordered locus">MMOB4060</name>
</gene>
<dbReference type="InterPro" id="IPR050399">
    <property type="entry name" value="HPr"/>
</dbReference>
<dbReference type="InterPro" id="IPR000032">
    <property type="entry name" value="HPr-like"/>
</dbReference>
<dbReference type="Proteomes" id="UP000009072">
    <property type="component" value="Chromosome"/>
</dbReference>
<dbReference type="GO" id="GO:0005737">
    <property type="term" value="C:cytoplasm"/>
    <property type="evidence" value="ECO:0007669"/>
    <property type="project" value="UniProtKB-SubCell"/>
</dbReference>
<proteinExistence type="predicted"/>
<dbReference type="OrthoDB" id="9809047at2"/>
<dbReference type="InterPro" id="IPR035895">
    <property type="entry name" value="HPr-like_sf"/>
</dbReference>
<feature type="domain" description="HPr" evidence="4">
    <location>
        <begin position="1"/>
        <end position="88"/>
    </location>
</feature>
<keyword evidence="6" id="KW-1185">Reference proteome</keyword>
<reference evidence="5 6" key="1">
    <citation type="journal article" date="2004" name="Genome Res.">
        <title>The complete genome and proteome of Mycoplasma mobile.</title>
        <authorList>
            <person name="Jaffe J.D."/>
            <person name="Stange-Thomann N."/>
            <person name="Smith C."/>
            <person name="DeCaprio D."/>
            <person name="Fisher S."/>
            <person name="Butler J."/>
            <person name="Calvo S."/>
            <person name="Elkins T."/>
            <person name="FitzGerald M.G."/>
            <person name="Hafez N."/>
            <person name="Kodira C.D."/>
            <person name="Major J."/>
            <person name="Wang S."/>
            <person name="Wilkinson J."/>
            <person name="Nicol R."/>
            <person name="Nusbaum C."/>
            <person name="Birren B."/>
            <person name="Berg H.C."/>
            <person name="Church G.M."/>
        </authorList>
    </citation>
    <scope>NUCLEOTIDE SEQUENCE [LARGE SCALE GENOMIC DNA]</scope>
    <source>
        <strain evidence="6">ATCC 43663 / 163K / NCTC 11711</strain>
    </source>
</reference>
<dbReference type="PROSITE" id="PS51350">
    <property type="entry name" value="PTS_HPR_DOM"/>
    <property type="match status" value="1"/>
</dbReference>
<dbReference type="InterPro" id="IPR002114">
    <property type="entry name" value="PTS_HPr_Ser_P_site"/>
</dbReference>
<dbReference type="PANTHER" id="PTHR33705">
    <property type="entry name" value="PHOSPHOCARRIER PROTEIN HPR"/>
    <property type="match status" value="1"/>
</dbReference>
<evidence type="ECO:0000256" key="2">
    <source>
        <dbReference type="ARBA" id="ARBA00022490"/>
    </source>
</evidence>
<dbReference type="RefSeq" id="WP_011264926.1">
    <property type="nucleotide sequence ID" value="NC_006908.1"/>
</dbReference>
<protein>
    <submittedName>
        <fullName evidence="5">Phosphocarrier protein Hpr</fullName>
    </submittedName>
</protein>
<dbReference type="NCBIfam" id="TIGR01003">
    <property type="entry name" value="PTS_HPr_family"/>
    <property type="match status" value="1"/>
</dbReference>